<dbReference type="PROSITE" id="PS50005">
    <property type="entry name" value="TPR"/>
    <property type="match status" value="1"/>
</dbReference>
<evidence type="ECO:0000259" key="12">
    <source>
        <dbReference type="PROSITE" id="PS50109"/>
    </source>
</evidence>
<dbReference type="PANTHER" id="PTHR24421">
    <property type="entry name" value="NITRATE/NITRITE SENSOR PROTEIN NARX-RELATED"/>
    <property type="match status" value="1"/>
</dbReference>
<feature type="transmembrane region" description="Helical" evidence="10">
    <location>
        <begin position="385"/>
        <end position="405"/>
    </location>
</feature>
<dbReference type="Pfam" id="PF13432">
    <property type="entry name" value="TPR_16"/>
    <property type="match status" value="1"/>
</dbReference>
<evidence type="ECO:0000313" key="14">
    <source>
        <dbReference type="Proteomes" id="UP000462931"/>
    </source>
</evidence>
<dbReference type="InterPro" id="IPR005467">
    <property type="entry name" value="His_kinase_dom"/>
</dbReference>
<dbReference type="PROSITE" id="PS50109">
    <property type="entry name" value="HIS_KIN"/>
    <property type="match status" value="1"/>
</dbReference>
<keyword evidence="9" id="KW-0802">TPR repeat</keyword>
<feature type="domain" description="Histidine kinase" evidence="12">
    <location>
        <begin position="440"/>
        <end position="625"/>
    </location>
</feature>
<dbReference type="InterPro" id="IPR011990">
    <property type="entry name" value="TPR-like_helical_dom_sf"/>
</dbReference>
<evidence type="ECO:0000313" key="13">
    <source>
        <dbReference type="EMBL" id="MRX47317.1"/>
    </source>
</evidence>
<keyword evidence="8" id="KW-0902">Two-component regulatory system</keyword>
<dbReference type="SMART" id="SM00028">
    <property type="entry name" value="TPR"/>
    <property type="match status" value="7"/>
</dbReference>
<keyword evidence="3" id="KW-0597">Phosphoprotein</keyword>
<keyword evidence="10" id="KW-1133">Transmembrane helix</keyword>
<comment type="caution">
    <text evidence="13">The sequence shown here is derived from an EMBL/GenBank/DDBJ whole genome shotgun (WGS) entry which is preliminary data.</text>
</comment>
<dbReference type="Proteomes" id="UP000462931">
    <property type="component" value="Unassembled WGS sequence"/>
</dbReference>
<dbReference type="RefSeq" id="WP_154287467.1">
    <property type="nucleotide sequence ID" value="NZ_WKJI01000002.1"/>
</dbReference>
<dbReference type="EC" id="2.7.13.3" evidence="2"/>
<evidence type="ECO:0000256" key="8">
    <source>
        <dbReference type="ARBA" id="ARBA00023012"/>
    </source>
</evidence>
<evidence type="ECO:0000256" key="6">
    <source>
        <dbReference type="ARBA" id="ARBA00022777"/>
    </source>
</evidence>
<keyword evidence="7" id="KW-0067">ATP-binding</keyword>
<dbReference type="SUPFAM" id="SSF48452">
    <property type="entry name" value="TPR-like"/>
    <property type="match status" value="2"/>
</dbReference>
<gene>
    <name evidence="13" type="ORF">GJJ64_08975</name>
</gene>
<keyword evidence="10" id="KW-0812">Transmembrane</keyword>
<dbReference type="InterPro" id="IPR036890">
    <property type="entry name" value="HATPase_C_sf"/>
</dbReference>
<organism evidence="13 14">
    <name type="scientific">Pedobacter puniceum</name>
    <dbReference type="NCBI Taxonomy" id="2666136"/>
    <lineage>
        <taxon>Bacteria</taxon>
        <taxon>Pseudomonadati</taxon>
        <taxon>Bacteroidota</taxon>
        <taxon>Sphingobacteriia</taxon>
        <taxon>Sphingobacteriales</taxon>
        <taxon>Sphingobacteriaceae</taxon>
        <taxon>Pedobacter</taxon>
    </lineage>
</organism>
<dbReference type="GO" id="GO:0016020">
    <property type="term" value="C:membrane"/>
    <property type="evidence" value="ECO:0007669"/>
    <property type="project" value="InterPro"/>
</dbReference>
<evidence type="ECO:0000256" key="4">
    <source>
        <dbReference type="ARBA" id="ARBA00022679"/>
    </source>
</evidence>
<feature type="repeat" description="TPR" evidence="9">
    <location>
        <begin position="228"/>
        <end position="261"/>
    </location>
</feature>
<dbReference type="AlphaFoldDB" id="A0A7K0FQI7"/>
<dbReference type="Pfam" id="PF13181">
    <property type="entry name" value="TPR_8"/>
    <property type="match status" value="2"/>
</dbReference>
<evidence type="ECO:0000256" key="11">
    <source>
        <dbReference type="SAM" id="SignalP"/>
    </source>
</evidence>
<keyword evidence="10" id="KW-0472">Membrane</keyword>
<evidence type="ECO:0000256" key="3">
    <source>
        <dbReference type="ARBA" id="ARBA00022553"/>
    </source>
</evidence>
<name>A0A7K0FQI7_9SPHI</name>
<dbReference type="PANTHER" id="PTHR24421:SF10">
    <property type="entry name" value="NITRATE_NITRITE SENSOR PROTEIN NARQ"/>
    <property type="match status" value="1"/>
</dbReference>
<dbReference type="InterPro" id="IPR050482">
    <property type="entry name" value="Sensor_HK_TwoCompSys"/>
</dbReference>
<dbReference type="Pfam" id="PF02518">
    <property type="entry name" value="HATPase_c"/>
    <property type="match status" value="1"/>
</dbReference>
<accession>A0A7K0FQI7</accession>
<dbReference type="SMART" id="SM00387">
    <property type="entry name" value="HATPase_c"/>
    <property type="match status" value="1"/>
</dbReference>
<dbReference type="GO" id="GO:0046983">
    <property type="term" value="F:protein dimerization activity"/>
    <property type="evidence" value="ECO:0007669"/>
    <property type="project" value="InterPro"/>
</dbReference>
<sequence>MKTAILSLFLFIQLFSYSAILAQSKAQLEINQFIDKTKAVMGQPDSMLYYADLAYQKAKTINDTKGLATAAKFKGVANYFKSDFKASLKHYQEALKLFSTLKDTVEIAKANLNIATTYSASAEHQYTITYALKALKLFEKIGDENGQGRVNNLLGMVYFEQANYKQAITYFRYYLRNALHVKDLNETASAYNNIGSTFTSLNKIDSAIYYLQLARQKNIEINNLPANTPVLINLGELFIKKRNYQRAIIYLNEALTISEKIGNQDLKMKAFYNLAYAHTKTGMLTLAEKEFKNALQIAQTLNDKEILYNSYAELAKLQQQKGSYKEAYENINKAFILKDSVLFLNNQKSLQELQTKYETSKKEQQITNLNQKNLIQALKIKQRNLYLLIAGVVLTLVVIGAYFVYQKKREKEKQLILKARLEKQILAEQARQKMQSEKVRISRELHDHIGSYLTFINNAMTGMVENKTQDYDKINQVQQLTTETIKELRKTVWLINKEAVSVEELAIKLRDFFKSISFLTVIDEGQTDKIIDATKATEIFRIVQEAVNNALKHSQASLIDVKLEVSDKQLNIMITDNGKGFKEADITAGFGLDNMKNRAANIGGVLHITSDFHTGTNINVIIKLS</sequence>
<dbReference type="Pfam" id="PF07730">
    <property type="entry name" value="HisKA_3"/>
    <property type="match status" value="1"/>
</dbReference>
<evidence type="ECO:0000256" key="2">
    <source>
        <dbReference type="ARBA" id="ARBA00012438"/>
    </source>
</evidence>
<evidence type="ECO:0000256" key="10">
    <source>
        <dbReference type="SAM" id="Phobius"/>
    </source>
</evidence>
<evidence type="ECO:0000256" key="9">
    <source>
        <dbReference type="PROSITE-ProRule" id="PRU00339"/>
    </source>
</evidence>
<dbReference type="GO" id="GO:0005524">
    <property type="term" value="F:ATP binding"/>
    <property type="evidence" value="ECO:0007669"/>
    <property type="project" value="UniProtKB-KW"/>
</dbReference>
<keyword evidence="11" id="KW-0732">Signal</keyword>
<keyword evidence="5" id="KW-0547">Nucleotide-binding</keyword>
<dbReference type="Gene3D" id="3.30.565.10">
    <property type="entry name" value="Histidine kinase-like ATPase, C-terminal domain"/>
    <property type="match status" value="1"/>
</dbReference>
<keyword evidence="4" id="KW-0808">Transferase</keyword>
<dbReference type="GO" id="GO:0000155">
    <property type="term" value="F:phosphorelay sensor kinase activity"/>
    <property type="evidence" value="ECO:0007669"/>
    <property type="project" value="InterPro"/>
</dbReference>
<dbReference type="EMBL" id="WKJI01000002">
    <property type="protein sequence ID" value="MRX47317.1"/>
    <property type="molecule type" value="Genomic_DNA"/>
</dbReference>
<proteinExistence type="predicted"/>
<feature type="signal peptide" evidence="11">
    <location>
        <begin position="1"/>
        <end position="21"/>
    </location>
</feature>
<dbReference type="InterPro" id="IPR019734">
    <property type="entry name" value="TPR_rpt"/>
</dbReference>
<dbReference type="Gene3D" id="1.25.40.10">
    <property type="entry name" value="Tetratricopeptide repeat domain"/>
    <property type="match status" value="2"/>
</dbReference>
<protein>
    <recommendedName>
        <fullName evidence="2">histidine kinase</fullName>
        <ecNumber evidence="2">2.7.13.3</ecNumber>
    </recommendedName>
</protein>
<dbReference type="SUPFAM" id="SSF55874">
    <property type="entry name" value="ATPase domain of HSP90 chaperone/DNA topoisomerase II/histidine kinase"/>
    <property type="match status" value="1"/>
</dbReference>
<dbReference type="Gene3D" id="1.20.5.1930">
    <property type="match status" value="1"/>
</dbReference>
<keyword evidence="6" id="KW-0418">Kinase</keyword>
<evidence type="ECO:0000256" key="7">
    <source>
        <dbReference type="ARBA" id="ARBA00022840"/>
    </source>
</evidence>
<evidence type="ECO:0000256" key="5">
    <source>
        <dbReference type="ARBA" id="ARBA00022741"/>
    </source>
</evidence>
<dbReference type="CDD" id="cd16917">
    <property type="entry name" value="HATPase_UhpB-NarQ-NarX-like"/>
    <property type="match status" value="1"/>
</dbReference>
<reference evidence="13 14" key="1">
    <citation type="submission" date="2019-11" db="EMBL/GenBank/DDBJ databases">
        <authorList>
            <person name="Cheng Q."/>
            <person name="Yang Z."/>
        </authorList>
    </citation>
    <scope>NUCLEOTIDE SEQUENCE [LARGE SCALE GENOMIC DNA]</scope>
    <source>
        <strain evidence="13 14">HX-22-1</strain>
    </source>
</reference>
<dbReference type="InterPro" id="IPR003594">
    <property type="entry name" value="HATPase_dom"/>
</dbReference>
<keyword evidence="14" id="KW-1185">Reference proteome</keyword>
<evidence type="ECO:0000256" key="1">
    <source>
        <dbReference type="ARBA" id="ARBA00000085"/>
    </source>
</evidence>
<dbReference type="InterPro" id="IPR011712">
    <property type="entry name" value="Sig_transdc_His_kin_sub3_dim/P"/>
</dbReference>
<feature type="chain" id="PRO_5029815854" description="histidine kinase" evidence="11">
    <location>
        <begin position="22"/>
        <end position="625"/>
    </location>
</feature>
<comment type="catalytic activity">
    <reaction evidence="1">
        <text>ATP + protein L-histidine = ADP + protein N-phospho-L-histidine.</text>
        <dbReference type="EC" id="2.7.13.3"/>
    </reaction>
</comment>